<dbReference type="InterPro" id="IPR025575">
    <property type="entry name" value="DpnD/PcfM_C"/>
</dbReference>
<comment type="caution">
    <text evidence="3">The sequence shown here is derived from an EMBL/GenBank/DDBJ whole genome shotgun (WGS) entry which is preliminary data.</text>
</comment>
<feature type="coiled-coil region" evidence="1">
    <location>
        <begin position="12"/>
        <end position="39"/>
    </location>
</feature>
<name>A0ABQ0R1M5_9FIRM</name>
<proteinExistence type="predicted"/>
<dbReference type="Pfam" id="PF14207">
    <property type="entry name" value="DpnD-PcfM"/>
    <property type="match status" value="1"/>
</dbReference>
<evidence type="ECO:0000313" key="3">
    <source>
        <dbReference type="EMBL" id="GBU06553.1"/>
    </source>
</evidence>
<sequence length="94" mass="11342">MKYCIAVQETLRREIVVEADSLQDALDHVENEYDKENIVLTADDACTEPDIFEVDWHSKEEVEEMEEDYDIRKSGDKKSEDWRRHLQHRFQRWG</sequence>
<dbReference type="EMBL" id="BHEO01000008">
    <property type="protein sequence ID" value="GBU06553.1"/>
    <property type="molecule type" value="Genomic_DNA"/>
</dbReference>
<keyword evidence="4" id="KW-1185">Reference proteome</keyword>
<dbReference type="Proteomes" id="UP000702954">
    <property type="component" value="Unassembled WGS sequence"/>
</dbReference>
<keyword evidence="1" id="KW-0175">Coiled coil</keyword>
<feature type="domain" description="DpnD/PcfM-like C-terminal" evidence="2">
    <location>
        <begin position="3"/>
        <end position="44"/>
    </location>
</feature>
<evidence type="ECO:0000256" key="1">
    <source>
        <dbReference type="SAM" id="Coils"/>
    </source>
</evidence>
<organism evidence="3 4">
    <name type="scientific">Faecalimonas umbilicata</name>
    <dbReference type="NCBI Taxonomy" id="1912855"/>
    <lineage>
        <taxon>Bacteria</taxon>
        <taxon>Bacillati</taxon>
        <taxon>Bacillota</taxon>
        <taxon>Clostridia</taxon>
        <taxon>Lachnospirales</taxon>
        <taxon>Lachnospiraceae</taxon>
        <taxon>Faecalimonas</taxon>
    </lineage>
</organism>
<evidence type="ECO:0000259" key="2">
    <source>
        <dbReference type="Pfam" id="PF14207"/>
    </source>
</evidence>
<evidence type="ECO:0000313" key="4">
    <source>
        <dbReference type="Proteomes" id="UP000702954"/>
    </source>
</evidence>
<dbReference type="RefSeq" id="WP_165851620.1">
    <property type="nucleotide sequence ID" value="NZ_BHEO01000008.1"/>
</dbReference>
<accession>A0ABQ0R1M5</accession>
<reference evidence="3 4" key="1">
    <citation type="journal article" date="2018" name="Int. J. Syst. Evol. Microbiol.">
        <title>Draft Genome Sequence of Faecalimonas umbilicata JCM 30896T, an Acetate-Producing Bacterium Isolated from Human Feces.</title>
        <authorList>
            <person name="Sakamoto M."/>
            <person name="Ikeyama N."/>
            <person name="Yuki M."/>
            <person name="Ohkuma M."/>
        </authorList>
    </citation>
    <scope>NUCLEOTIDE SEQUENCE [LARGE SCALE GENOMIC DNA]</scope>
    <source>
        <strain evidence="3 4">EGH7</strain>
    </source>
</reference>
<protein>
    <recommendedName>
        <fullName evidence="2">DpnD/PcfM-like C-terminal domain-containing protein</fullName>
    </recommendedName>
</protein>
<gene>
    <name evidence="3" type="ORF">FAEUMB_30940</name>
</gene>